<gene>
    <name evidence="2" type="ORF">DHA2_152477</name>
</gene>
<feature type="region of interest" description="Disordered" evidence="1">
    <location>
        <begin position="432"/>
        <end position="460"/>
    </location>
</feature>
<evidence type="ECO:0000256" key="1">
    <source>
        <dbReference type="SAM" id="MobiDB-lite"/>
    </source>
</evidence>
<dbReference type="SUPFAM" id="SSF48371">
    <property type="entry name" value="ARM repeat"/>
    <property type="match status" value="1"/>
</dbReference>
<evidence type="ECO:0000313" key="2">
    <source>
        <dbReference type="EMBL" id="ESU38159.1"/>
    </source>
</evidence>
<dbReference type="Proteomes" id="UP000018320">
    <property type="component" value="Unassembled WGS sequence"/>
</dbReference>
<dbReference type="InterPro" id="IPR016024">
    <property type="entry name" value="ARM-type_fold"/>
</dbReference>
<proteinExistence type="predicted"/>
<sequence length="1870" mass="208795">MLALCASLIDGCDVHAVASAEGRPSYTVQIICQHKKIQMAKDPFLARMRAEGILTSATEEDLTQWWVAENVSLFQSTLSQYVEAETREKRLALLDEACAVILAVFYSLYKELPATTMTTSLLSCSLETMRCIFNNGDLVHVTTSNFVPSLLLYLAVDGVILSLYSSVGVQFISNILSIAAGLAKHAPETFLDNHLGCFQSIVHLLLSTVPDEERAALIAFLVQASTARLSPFYILGGRSNAEYYEFLVRILSSAYGYPDQLLLAINGHIAAGCAAIEAALAQVDREEGLLLHDPSDSTDTKKAPCFDPLLFLMLDAGASYFFSVQSDDLRATTLNTIRSYTQHFFTLWIPFLLDLELRDAEVGMLFCSVFLERYRQMHYAFSSSSSVDETINIEKNFFAVRQVKSRFSINQKTFLIFNSNYPHMYNTQMETQDNQQQDTYADEAGASKRSHKAKNRDTSQQLVNTTTAEEHIDRFYSPKPISIVLPCSVTDMPSLGILGSVLYSAILIGLTSHTSELRRRALDAAENLLWSVNYTFVSCQSNKSGKLPSMKAYAGEINNIMIPLVKDRFLDSCEYVREAAISIFANYYRVLLEYLDYATTLDTSTISEEDSMFVVLLERLDKLVEPHVYVRPLKIQLPPIESDLAVATNEELISLSLAERLNDKNTRVRSAVTIALQSLYMTGYHRLATPLIHYAHKFGLEGEIELFKCFHANTHLSIYSVMHRILTFFDGVDAMDFFVFIRVLSRQKLLRKIVENTFTVLVAKRHGATFIKKQWDESIAGIYGEDQDAGTQTYFNSFYDYMVESARVKSLADFMNEGEALLDTIYNKITKKSTGSDGALHLSRIEDATEYITVAQRIKNKWLFLHIFSFPFCHEKFLHKIVKLTSVSYFYSYLEKQKDAEVFQTSPLTCALLLRSVLVVNSQLFVHWKHLSVRFFFNVFEETKASGAFASISPADQHGALDSSSSQKERGWRTRGTAASKFIEFSESLGLGIVSSKTSDPKTTSLNTLPLYQSDLATPSSEPDMTPVSIETTPTNSKKASDNTLDITQQSQDVSNRIDQVSLAIIGVHVAILLGGYVYISESQLMALFSIDNELKEICGATLIDLASTAFNLASVDRYACLVTRNMLFKHVTCCPWTILALYSSFHEWDVVPSCNINYRHAIYYNLLRRLCSTCAIVPDELWGKSWSTMMASIAHSNNTMTDEAKGRAENNIKVDITQNPLLIEIYNTLIEEANSSYQKFNRRSSQSIDIGLVMEKAQSLMAVFPEFVKRTEGDHISSLSECLFTDIDAGTELLIQTPYLKRFPRETDRIIAILPVLGYGSHLYALSKDSTRTSKLISYYNVLIETILFPFTIKVDDTQTPVKMVQQVSPIIIYDILPVSTRATVMPAFKLLEAVHTLLLFQLRTDQRALQLQTSYSLFMMITAAHYGLVFAYSSEEAQSESKKTITATTLFGSRTMQKAILHGISSTALRTLLTCVEFGNMPCRLIGILVAGFAAYIVGYCEIDFTFVFNNDEEATLPNSVNDESGVVISISKYYLLQKNMKSNIPDVPGKGLTASMMSSSAVLADVLPSPTVVRQSLTQESIDFMHKFVTKLINISLQAMEQFPMSFMLRQEAGSSPQIALLSGRPEYSVFILVYVVHNYVFQIACSMANQHRITILHAAKYLVSRKTGITLFIDTAILLLLEILMHSATNVIQSADECSSSLSAGALSGISAPQFTISILQLCIAKASRYSTKTAGGATSVSEEARSFLYKTVLSIFAHRIKTFTDYERGLPLDVLLQIPSALFVKASVDSAAGSGETVSRNTRDTVRQSILGATPVYVKERTVMFAQNSELLDSLAKISLTPKNKVSSPYLSSSLRETPKRRVRP</sequence>
<name>V6THQ3_GIAIN</name>
<feature type="region of interest" description="Disordered" evidence="1">
    <location>
        <begin position="1850"/>
        <end position="1870"/>
    </location>
</feature>
<organism evidence="2 3">
    <name type="scientific">Giardia intestinalis</name>
    <name type="common">Giardia lamblia</name>
    <dbReference type="NCBI Taxonomy" id="5741"/>
    <lineage>
        <taxon>Eukaryota</taxon>
        <taxon>Metamonada</taxon>
        <taxon>Diplomonadida</taxon>
        <taxon>Hexamitidae</taxon>
        <taxon>Giardiinae</taxon>
        <taxon>Giardia</taxon>
    </lineage>
</organism>
<accession>V6THQ3</accession>
<feature type="region of interest" description="Disordered" evidence="1">
    <location>
        <begin position="1017"/>
        <end position="1042"/>
    </location>
</feature>
<feature type="compositionally biased region" description="Polar residues" evidence="1">
    <location>
        <begin position="1850"/>
        <end position="1861"/>
    </location>
</feature>
<protein>
    <submittedName>
        <fullName evidence="2">Uncharacterized protein</fullName>
    </submittedName>
</protein>
<evidence type="ECO:0000313" key="3">
    <source>
        <dbReference type="Proteomes" id="UP000018320"/>
    </source>
</evidence>
<dbReference type="VEuPathDB" id="GiardiaDB:QR46_4503"/>
<reference evidence="3" key="1">
    <citation type="submission" date="2012-02" db="EMBL/GenBank/DDBJ databases">
        <title>Genome sequencing of Giardia lamblia Genotypes A2 and B isolates (DH and GS) and comparative analysis with the genomes of Genotypes A1 and E (WB and Pig).</title>
        <authorList>
            <person name="Adam R."/>
            <person name="Dahlstrom E."/>
            <person name="Martens C."/>
            <person name="Bruno D."/>
            <person name="Barbian K."/>
            <person name="Porcella S.F."/>
            <person name="Nash T."/>
        </authorList>
    </citation>
    <scope>NUCLEOTIDE SEQUENCE</scope>
    <source>
        <strain evidence="3">DH</strain>
    </source>
</reference>
<dbReference type="VEuPathDB" id="GiardiaDB:GL50581_955"/>
<dbReference type="VEuPathDB" id="GiardiaDB:DHA2_152477"/>
<dbReference type="VEuPathDB" id="GiardiaDB:GL50803_009007"/>
<comment type="caution">
    <text evidence="2">The sequence shown here is derived from an EMBL/GenBank/DDBJ whole genome shotgun (WGS) entry which is preliminary data.</text>
</comment>
<dbReference type="EMBL" id="AHGT01000016">
    <property type="protein sequence ID" value="ESU38159.1"/>
    <property type="molecule type" value="Genomic_DNA"/>
</dbReference>
<reference evidence="2 3" key="2">
    <citation type="journal article" date="2013" name="Genome Biol. Evol.">
        <title>Genome sequencing of Giardia lamblia genotypes A2 and B isolates (DH and GS) and comparative analysis with the genomes of genotypes A1 and E (WB and Pig).</title>
        <authorList>
            <person name="Adam R.D."/>
            <person name="Dahlstrom E.W."/>
            <person name="Martens C.A."/>
            <person name="Bruno D.P."/>
            <person name="Barbian K.D."/>
            <person name="Ricklefs S.M."/>
            <person name="Hernandez M.M."/>
            <person name="Narla N.P."/>
            <person name="Patel R.B."/>
            <person name="Porcella S.F."/>
            <person name="Nash T.E."/>
        </authorList>
    </citation>
    <scope>NUCLEOTIDE SEQUENCE [LARGE SCALE GENOMIC DNA]</scope>
    <source>
        <strain evidence="2 3">DH</strain>
    </source>
</reference>